<dbReference type="InterPro" id="IPR001387">
    <property type="entry name" value="Cro/C1-type_HTH"/>
</dbReference>
<evidence type="ECO:0000256" key="1">
    <source>
        <dbReference type="ARBA" id="ARBA00023125"/>
    </source>
</evidence>
<evidence type="ECO:0000313" key="4">
    <source>
        <dbReference type="Proteomes" id="UP001367922"/>
    </source>
</evidence>
<evidence type="ECO:0000259" key="2">
    <source>
        <dbReference type="PROSITE" id="PS50943"/>
    </source>
</evidence>
<name>A0ABU8FXA0_9BACI</name>
<reference evidence="3 4" key="1">
    <citation type="submission" date="2024-01" db="EMBL/GenBank/DDBJ databases">
        <title>Seven novel Bacillus-like species.</title>
        <authorList>
            <person name="Liu G."/>
        </authorList>
    </citation>
    <scope>NUCLEOTIDE SEQUENCE [LARGE SCALE GENOMIC DNA]</scope>
    <source>
        <strain evidence="3 4">FJAT-53711</strain>
    </source>
</reference>
<keyword evidence="4" id="KW-1185">Reference proteome</keyword>
<evidence type="ECO:0000313" key="3">
    <source>
        <dbReference type="EMBL" id="MEI4830619.1"/>
    </source>
</evidence>
<dbReference type="Pfam" id="PF01381">
    <property type="entry name" value="HTH_3"/>
    <property type="match status" value="1"/>
</dbReference>
<sequence length="408" mass="47598">MATLGEKIRTLRKEKKLTQSELAGTELTKSMLSQIENGKATPSMKTLHYLADKLGCDASFLLLEEEEEAANEHATLVQEMEQHIQDMRFKDVYEILHPIVHDALPSTLDAARLYKQYARVALHMKDYHVHAYIEKATLIFEKYALYRESTETKLILFRLLFLNKKYNECLQLINSIRDEYKEKHLEMDLIMQIELFLDEAIILLAIGDYEGCKNIILQALAFSKKNQVYYRTDEFYRILSYQATFANDMEGYLHYLKKAEQFAIFTENAISTTLLHILKAYFYNMLTRQYEVALTHIEAYGEQSIKILGPEKDGYYYLEKGKALYGLERYHEALESLKQVTISDYTHHPIDKALLTTAGSFRALCYMHLQDKEQALYEAKQAHSAIQEYHAPMFSSFTEETLQMIQKL</sequence>
<dbReference type="EMBL" id="JBAWSV010000004">
    <property type="protein sequence ID" value="MEI4830619.1"/>
    <property type="molecule type" value="Genomic_DNA"/>
</dbReference>
<dbReference type="CDD" id="cd00093">
    <property type="entry name" value="HTH_XRE"/>
    <property type="match status" value="1"/>
</dbReference>
<dbReference type="Proteomes" id="UP001367922">
    <property type="component" value="Unassembled WGS sequence"/>
</dbReference>
<gene>
    <name evidence="3" type="ORF">WAX78_14270</name>
</gene>
<dbReference type="PROSITE" id="PS50943">
    <property type="entry name" value="HTH_CROC1"/>
    <property type="match status" value="1"/>
</dbReference>
<dbReference type="InterPro" id="IPR050807">
    <property type="entry name" value="TransReg_Diox_bact_type"/>
</dbReference>
<dbReference type="PANTHER" id="PTHR46797">
    <property type="entry name" value="HTH-TYPE TRANSCRIPTIONAL REGULATOR"/>
    <property type="match status" value="1"/>
</dbReference>
<dbReference type="InterPro" id="IPR010982">
    <property type="entry name" value="Lambda_DNA-bd_dom_sf"/>
</dbReference>
<dbReference type="Gene3D" id="1.25.40.10">
    <property type="entry name" value="Tetratricopeptide repeat domain"/>
    <property type="match status" value="1"/>
</dbReference>
<keyword evidence="1" id="KW-0238">DNA-binding</keyword>
<organism evidence="3 4">
    <name type="scientific">Bacillus yunxiaonensis</name>
    <dbReference type="NCBI Taxonomy" id="3127665"/>
    <lineage>
        <taxon>Bacteria</taxon>
        <taxon>Bacillati</taxon>
        <taxon>Bacillota</taxon>
        <taxon>Bacilli</taxon>
        <taxon>Bacillales</taxon>
        <taxon>Bacillaceae</taxon>
        <taxon>Bacillus</taxon>
    </lineage>
</organism>
<comment type="caution">
    <text evidence="3">The sequence shown here is derived from an EMBL/GenBank/DDBJ whole genome shotgun (WGS) entry which is preliminary data.</text>
</comment>
<dbReference type="InterPro" id="IPR011990">
    <property type="entry name" value="TPR-like_helical_dom_sf"/>
</dbReference>
<feature type="domain" description="HTH cro/C1-type" evidence="2">
    <location>
        <begin position="8"/>
        <end position="61"/>
    </location>
</feature>
<dbReference type="SUPFAM" id="SSF47413">
    <property type="entry name" value="lambda repressor-like DNA-binding domains"/>
    <property type="match status" value="1"/>
</dbReference>
<dbReference type="SMART" id="SM00530">
    <property type="entry name" value="HTH_XRE"/>
    <property type="match status" value="1"/>
</dbReference>
<dbReference type="SUPFAM" id="SSF48452">
    <property type="entry name" value="TPR-like"/>
    <property type="match status" value="1"/>
</dbReference>
<dbReference type="PANTHER" id="PTHR46797:SF1">
    <property type="entry name" value="METHYLPHOSPHONATE SYNTHASE"/>
    <property type="match status" value="1"/>
</dbReference>
<dbReference type="RefSeq" id="WP_336482935.1">
    <property type="nucleotide sequence ID" value="NZ_JBAWSV010000004.1"/>
</dbReference>
<accession>A0ABU8FXA0</accession>
<proteinExistence type="predicted"/>
<protein>
    <submittedName>
        <fullName evidence="3">Helix-turn-helix domain-containing protein</fullName>
    </submittedName>
</protein>